<reference evidence="1 2" key="1">
    <citation type="journal article" date="2024" name="J Genomics">
        <title>Draft genome sequencing and assembly of Favolaschia claudopus CIRM-BRFM 2984 isolated from oak limbs.</title>
        <authorList>
            <person name="Navarro D."/>
            <person name="Drula E."/>
            <person name="Chaduli D."/>
            <person name="Cazenave R."/>
            <person name="Ahrendt S."/>
            <person name="Wang J."/>
            <person name="Lipzen A."/>
            <person name="Daum C."/>
            <person name="Barry K."/>
            <person name="Grigoriev I.V."/>
            <person name="Favel A."/>
            <person name="Rosso M.N."/>
            <person name="Martin F."/>
        </authorList>
    </citation>
    <scope>NUCLEOTIDE SEQUENCE [LARGE SCALE GENOMIC DNA]</scope>
    <source>
        <strain evidence="1 2">CIRM-BRFM 2984</strain>
    </source>
</reference>
<keyword evidence="2" id="KW-1185">Reference proteome</keyword>
<proteinExistence type="predicted"/>
<sequence>MPAPVAANATNAVTNFLLGFAYSFTGYAFYWDGAGPAFWRVAGSQFVEPVRTSWSAATGVPWGNQIDLGLNVESEVATAANEDNEYGPSDFPLEVIFNRILGLKGGFFAQVFREDLTEGGIGVPVQWREYFLDIDGESEWNSSAPAAAFLGIFIRNYSQSGACMSFHDIRSLCILEAFGTSARNAPAGLGRAASNRCEVSLRLWVDLRPTTFPYLHVSITSLNSVGARPTTGSVHGSIARYILFHCGVSKHGLRGLCPVSLRQELGADDGDTIGWRTHGWDLNVEVKYRCVNFACSKSFAPFTSSLKRTEASVRVGGVSDQWESTLSINGSLRRPCGDCTDRLAIGGAPWAYPILILRRIRHWVRFELRKSVERARVESLQATVRPSLEFQGGLGRIDSTCN</sequence>
<dbReference type="EMBL" id="JAWWNJ010000157">
    <property type="protein sequence ID" value="KAK6980745.1"/>
    <property type="molecule type" value="Genomic_DNA"/>
</dbReference>
<dbReference type="AlphaFoldDB" id="A0AAV9ZEJ0"/>
<accession>A0AAV9ZEJ0</accession>
<organism evidence="1 2">
    <name type="scientific">Favolaschia claudopus</name>
    <dbReference type="NCBI Taxonomy" id="2862362"/>
    <lineage>
        <taxon>Eukaryota</taxon>
        <taxon>Fungi</taxon>
        <taxon>Dikarya</taxon>
        <taxon>Basidiomycota</taxon>
        <taxon>Agaricomycotina</taxon>
        <taxon>Agaricomycetes</taxon>
        <taxon>Agaricomycetidae</taxon>
        <taxon>Agaricales</taxon>
        <taxon>Marasmiineae</taxon>
        <taxon>Mycenaceae</taxon>
        <taxon>Favolaschia</taxon>
    </lineage>
</organism>
<evidence type="ECO:0000313" key="2">
    <source>
        <dbReference type="Proteomes" id="UP001362999"/>
    </source>
</evidence>
<dbReference type="Proteomes" id="UP001362999">
    <property type="component" value="Unassembled WGS sequence"/>
</dbReference>
<protein>
    <submittedName>
        <fullName evidence="1">Uncharacterized protein</fullName>
    </submittedName>
</protein>
<evidence type="ECO:0000313" key="1">
    <source>
        <dbReference type="EMBL" id="KAK6980745.1"/>
    </source>
</evidence>
<gene>
    <name evidence="1" type="ORF">R3P38DRAFT_2808984</name>
</gene>
<name>A0AAV9ZEJ0_9AGAR</name>
<comment type="caution">
    <text evidence="1">The sequence shown here is derived from an EMBL/GenBank/DDBJ whole genome shotgun (WGS) entry which is preliminary data.</text>
</comment>